<protein>
    <submittedName>
        <fullName evidence="2">Uncharacterized protein</fullName>
    </submittedName>
</protein>
<proteinExistence type="predicted"/>
<feature type="region of interest" description="Disordered" evidence="1">
    <location>
        <begin position="32"/>
        <end position="59"/>
    </location>
</feature>
<dbReference type="EMBL" id="LRGB01003134">
    <property type="protein sequence ID" value="KZS04105.1"/>
    <property type="molecule type" value="Genomic_DNA"/>
</dbReference>
<comment type="caution">
    <text evidence="2">The sequence shown here is derived from an EMBL/GenBank/DDBJ whole genome shotgun (WGS) entry which is preliminary data.</text>
</comment>
<reference evidence="2 3" key="1">
    <citation type="submission" date="2016-03" db="EMBL/GenBank/DDBJ databases">
        <title>EvidentialGene: Evidence-directed Construction of Genes on Genomes.</title>
        <authorList>
            <person name="Gilbert D.G."/>
            <person name="Choi J.-H."/>
            <person name="Mockaitis K."/>
            <person name="Colbourne J."/>
            <person name="Pfrender M."/>
        </authorList>
    </citation>
    <scope>NUCLEOTIDE SEQUENCE [LARGE SCALE GENOMIC DNA]</scope>
    <source>
        <strain evidence="2 3">Xinb3</strain>
        <tissue evidence="2">Complete organism</tissue>
    </source>
</reference>
<accession>A0A162D8B2</accession>
<name>A0A162D8B2_9CRUS</name>
<sequence>MAKTKQKKGSSIDKSICKLVVQDLKREIRKEKCKQPASFHASTRVYKKRDPPDPSVNKKSRKVFTGIEVPNWTTDSPLFNVGTDDYPASFESIESSTVLESILRDVQEEHHFTNRDMENEELLRKEKITVNKQHAKRMAQISIYLLDLQERD</sequence>
<dbReference type="OrthoDB" id="5987030at2759"/>
<gene>
    <name evidence="2" type="ORF">APZ42_033058</name>
</gene>
<evidence type="ECO:0000256" key="1">
    <source>
        <dbReference type="SAM" id="MobiDB-lite"/>
    </source>
</evidence>
<dbReference type="AlphaFoldDB" id="A0A162D8B2"/>
<evidence type="ECO:0000313" key="2">
    <source>
        <dbReference type="EMBL" id="KZS04105.1"/>
    </source>
</evidence>
<evidence type="ECO:0000313" key="3">
    <source>
        <dbReference type="Proteomes" id="UP000076858"/>
    </source>
</evidence>
<dbReference type="Proteomes" id="UP000076858">
    <property type="component" value="Unassembled WGS sequence"/>
</dbReference>
<organism evidence="2 3">
    <name type="scientific">Daphnia magna</name>
    <dbReference type="NCBI Taxonomy" id="35525"/>
    <lineage>
        <taxon>Eukaryota</taxon>
        <taxon>Metazoa</taxon>
        <taxon>Ecdysozoa</taxon>
        <taxon>Arthropoda</taxon>
        <taxon>Crustacea</taxon>
        <taxon>Branchiopoda</taxon>
        <taxon>Diplostraca</taxon>
        <taxon>Cladocera</taxon>
        <taxon>Anomopoda</taxon>
        <taxon>Daphniidae</taxon>
        <taxon>Daphnia</taxon>
    </lineage>
</organism>
<keyword evidence="3" id="KW-1185">Reference proteome</keyword>